<dbReference type="Proteomes" id="UP000244722">
    <property type="component" value="Unassembled WGS sequence"/>
</dbReference>
<evidence type="ECO:0000313" key="3">
    <source>
        <dbReference type="Proteomes" id="UP000244722"/>
    </source>
</evidence>
<gene>
    <name evidence="2" type="ORF">B9Z19DRAFT_737526</name>
</gene>
<comment type="caution">
    <text evidence="2">The sequence shown here is derived from an EMBL/GenBank/DDBJ whole genome shotgun (WGS) entry which is preliminary data.</text>
</comment>
<accession>A0A2T6ZY18</accession>
<dbReference type="AlphaFoldDB" id="A0A2T6ZY18"/>
<reference evidence="2 3" key="1">
    <citation type="submission" date="2017-04" db="EMBL/GenBank/DDBJ databases">
        <title>Draft genome sequence of Tuber borchii Vittad., a whitish edible truffle.</title>
        <authorList>
            <consortium name="DOE Joint Genome Institute"/>
            <person name="Murat C."/>
            <person name="Kuo A."/>
            <person name="Barry K.W."/>
            <person name="Clum A."/>
            <person name="Dockter R.B."/>
            <person name="Fauchery L."/>
            <person name="Iotti M."/>
            <person name="Kohler A."/>
            <person name="Labutti K."/>
            <person name="Lindquist E.A."/>
            <person name="Lipzen A."/>
            <person name="Ohm R.A."/>
            <person name="Wang M."/>
            <person name="Grigoriev I.V."/>
            <person name="Zambonelli A."/>
            <person name="Martin F.M."/>
        </authorList>
    </citation>
    <scope>NUCLEOTIDE SEQUENCE [LARGE SCALE GENOMIC DNA]</scope>
    <source>
        <strain evidence="2 3">Tbo3840</strain>
    </source>
</reference>
<sequence length="112" mass="13252">MTRERSCRYRLVLLFLFSPNGLTELPFYSYTISLVTMSRKHDCRNRKLCIFCGELGILHTARTLTFCFKNGTVQNLVWIEKFLLRVVQTAPIFYKQKYKHNPFSPVLFMNCS</sequence>
<evidence type="ECO:0000256" key="1">
    <source>
        <dbReference type="SAM" id="SignalP"/>
    </source>
</evidence>
<evidence type="ECO:0000313" key="2">
    <source>
        <dbReference type="EMBL" id="PUU80350.1"/>
    </source>
</evidence>
<evidence type="ECO:0008006" key="4">
    <source>
        <dbReference type="Google" id="ProtNLM"/>
    </source>
</evidence>
<feature type="signal peptide" evidence="1">
    <location>
        <begin position="1"/>
        <end position="23"/>
    </location>
</feature>
<keyword evidence="3" id="KW-1185">Reference proteome</keyword>
<proteinExistence type="predicted"/>
<organism evidence="2 3">
    <name type="scientific">Tuber borchii</name>
    <name type="common">White truffle</name>
    <dbReference type="NCBI Taxonomy" id="42251"/>
    <lineage>
        <taxon>Eukaryota</taxon>
        <taxon>Fungi</taxon>
        <taxon>Dikarya</taxon>
        <taxon>Ascomycota</taxon>
        <taxon>Pezizomycotina</taxon>
        <taxon>Pezizomycetes</taxon>
        <taxon>Pezizales</taxon>
        <taxon>Tuberaceae</taxon>
        <taxon>Tuber</taxon>
    </lineage>
</organism>
<dbReference type="EMBL" id="NESQ01000067">
    <property type="protein sequence ID" value="PUU80350.1"/>
    <property type="molecule type" value="Genomic_DNA"/>
</dbReference>
<feature type="chain" id="PRO_5015487415" description="Secreted protein" evidence="1">
    <location>
        <begin position="24"/>
        <end position="112"/>
    </location>
</feature>
<name>A0A2T6ZY18_TUBBO</name>
<keyword evidence="1" id="KW-0732">Signal</keyword>
<protein>
    <recommendedName>
        <fullName evidence="4">Secreted protein</fullName>
    </recommendedName>
</protein>